<evidence type="ECO:0000256" key="4">
    <source>
        <dbReference type="ARBA" id="ARBA00022525"/>
    </source>
</evidence>
<evidence type="ECO:0000259" key="13">
    <source>
        <dbReference type="SMART" id="SM00287"/>
    </source>
</evidence>
<dbReference type="Gene3D" id="3.40.50.200">
    <property type="entry name" value="Peptidase S8/S53 domain"/>
    <property type="match status" value="1"/>
</dbReference>
<dbReference type="SUPFAM" id="SSF52743">
    <property type="entry name" value="Subtilisin-like"/>
    <property type="match status" value="1"/>
</dbReference>
<evidence type="ECO:0000256" key="7">
    <source>
        <dbReference type="ARBA" id="ARBA00022801"/>
    </source>
</evidence>
<dbReference type="Pfam" id="PF17936">
    <property type="entry name" value="Big_6"/>
    <property type="match status" value="2"/>
</dbReference>
<keyword evidence="6" id="KW-0479">Metal-binding</keyword>
<feature type="domain" description="SH3b" evidence="13">
    <location>
        <begin position="581"/>
        <end position="642"/>
    </location>
</feature>
<dbReference type="AlphaFoldDB" id="A0A4S4C1K1"/>
<dbReference type="RefSeq" id="WP_136352301.1">
    <property type="nucleotide sequence ID" value="NZ_CP046266.1"/>
</dbReference>
<dbReference type="InterPro" id="IPR022398">
    <property type="entry name" value="Peptidase_S8_His-AS"/>
</dbReference>
<dbReference type="EMBL" id="SSNT01000004">
    <property type="protein sequence ID" value="THF81465.1"/>
    <property type="molecule type" value="Genomic_DNA"/>
</dbReference>
<feature type="active site" description="Charge relay system" evidence="10">
    <location>
        <position position="194"/>
    </location>
</feature>
<dbReference type="GO" id="GO:0006508">
    <property type="term" value="P:proteolysis"/>
    <property type="evidence" value="ECO:0007669"/>
    <property type="project" value="UniProtKB-KW"/>
</dbReference>
<dbReference type="Gene3D" id="2.30.30.40">
    <property type="entry name" value="SH3 Domains"/>
    <property type="match status" value="3"/>
</dbReference>
<dbReference type="InterPro" id="IPR034202">
    <property type="entry name" value="Subtilisin_Carlsberg-like"/>
</dbReference>
<accession>A0A4S4C1K1</accession>
<dbReference type="GO" id="GO:0005576">
    <property type="term" value="C:extracellular region"/>
    <property type="evidence" value="ECO:0007669"/>
    <property type="project" value="UniProtKB-SubCell"/>
</dbReference>
<evidence type="ECO:0000313" key="14">
    <source>
        <dbReference type="EMBL" id="THF81465.1"/>
    </source>
</evidence>
<evidence type="ECO:0000256" key="1">
    <source>
        <dbReference type="ARBA" id="ARBA00001913"/>
    </source>
</evidence>
<feature type="signal peptide" evidence="12">
    <location>
        <begin position="1"/>
        <end position="25"/>
    </location>
</feature>
<dbReference type="InterPro" id="IPR000209">
    <property type="entry name" value="Peptidase_S8/S53_dom"/>
</dbReference>
<comment type="subcellular location">
    <subcellularLocation>
        <location evidence="2">Secreted</location>
    </subcellularLocation>
</comment>
<dbReference type="SMART" id="SM00287">
    <property type="entry name" value="SH3b"/>
    <property type="match status" value="3"/>
</dbReference>
<comment type="similarity">
    <text evidence="3 10 11">Belongs to the peptidase S8 family.</text>
</comment>
<protein>
    <recommendedName>
        <fullName evidence="13">SH3b domain-containing protein</fullName>
    </recommendedName>
</protein>
<evidence type="ECO:0000256" key="5">
    <source>
        <dbReference type="ARBA" id="ARBA00022670"/>
    </source>
</evidence>
<evidence type="ECO:0000256" key="3">
    <source>
        <dbReference type="ARBA" id="ARBA00011073"/>
    </source>
</evidence>
<comment type="caution">
    <text evidence="14">The sequence shown here is derived from an EMBL/GenBank/DDBJ whole genome shotgun (WGS) entry which is preliminary data.</text>
</comment>
<evidence type="ECO:0000256" key="9">
    <source>
        <dbReference type="ARBA" id="ARBA00022837"/>
    </source>
</evidence>
<keyword evidence="9" id="KW-0106">Calcium</keyword>
<feature type="domain" description="SH3b" evidence="13">
    <location>
        <begin position="716"/>
        <end position="776"/>
    </location>
</feature>
<dbReference type="OrthoDB" id="9798386at2"/>
<feature type="chain" id="PRO_5038400699" description="SH3b domain-containing protein" evidence="12">
    <location>
        <begin position="26"/>
        <end position="776"/>
    </location>
</feature>
<dbReference type="InterPro" id="IPR050131">
    <property type="entry name" value="Peptidase_S8_subtilisin-like"/>
</dbReference>
<evidence type="ECO:0000256" key="6">
    <source>
        <dbReference type="ARBA" id="ARBA00022723"/>
    </source>
</evidence>
<dbReference type="Gene3D" id="2.60.40.10">
    <property type="entry name" value="Immunoglobulins"/>
    <property type="match status" value="1"/>
</dbReference>
<dbReference type="PROSITE" id="PS00136">
    <property type="entry name" value="SUBTILASE_ASP"/>
    <property type="match status" value="1"/>
</dbReference>
<evidence type="ECO:0000256" key="8">
    <source>
        <dbReference type="ARBA" id="ARBA00022825"/>
    </source>
</evidence>
<feature type="active site" description="Charge relay system" evidence="10">
    <location>
        <position position="160"/>
    </location>
</feature>
<dbReference type="InterPro" id="IPR036852">
    <property type="entry name" value="Peptidase_S8/S53_dom_sf"/>
</dbReference>
<keyword evidence="12" id="KW-0732">Signal</keyword>
<proteinExistence type="inferred from homology"/>
<keyword evidence="8 10" id="KW-0720">Serine protease</keyword>
<dbReference type="InterPro" id="IPR015500">
    <property type="entry name" value="Peptidase_S8_subtilisin-rel"/>
</dbReference>
<dbReference type="PANTHER" id="PTHR43806:SF11">
    <property type="entry name" value="CEREVISIN-RELATED"/>
    <property type="match status" value="1"/>
</dbReference>
<dbReference type="Pfam" id="PF00082">
    <property type="entry name" value="Peptidase_S8"/>
    <property type="match status" value="1"/>
</dbReference>
<reference evidence="14 15" key="1">
    <citation type="submission" date="2019-04" db="EMBL/GenBank/DDBJ databases">
        <title>Bacillus sediminilitoris sp. nov., isolated from a tidal flat sediment on the East China Sea.</title>
        <authorList>
            <person name="Wei Y."/>
            <person name="Mao H."/>
            <person name="Fang J."/>
        </authorList>
    </citation>
    <scope>NUCLEOTIDE SEQUENCE [LARGE SCALE GENOMIC DNA]</scope>
    <source>
        <strain evidence="14 15">DSL-17</strain>
    </source>
</reference>
<dbReference type="PROSITE" id="PS00138">
    <property type="entry name" value="SUBTILASE_SER"/>
    <property type="match status" value="1"/>
</dbReference>
<dbReference type="InterPro" id="IPR023828">
    <property type="entry name" value="Peptidase_S8_Ser-AS"/>
</dbReference>
<dbReference type="InterPro" id="IPR041498">
    <property type="entry name" value="Big_6"/>
</dbReference>
<dbReference type="PROSITE" id="PS00137">
    <property type="entry name" value="SUBTILASE_HIS"/>
    <property type="match status" value="1"/>
</dbReference>
<dbReference type="GO" id="GO:0046872">
    <property type="term" value="F:metal ion binding"/>
    <property type="evidence" value="ECO:0007669"/>
    <property type="project" value="UniProtKB-KW"/>
</dbReference>
<evidence type="ECO:0000313" key="15">
    <source>
        <dbReference type="Proteomes" id="UP000310334"/>
    </source>
</evidence>
<sequence length="776" mass="84852">MRFACKLPFWAMFLIVFIICNHVYDSTASAETILTKNELLQNEKASREEKETKLLVSYKKGTNLDKHINKTFMKDKKSFKNLNIDVITFDNHADKEKVMKELKRNKAIQSIEENTTRQLFSLPNDPYTKQQGYIEKLELPYTWDLMKAKATHEVVVAVLDTGLDIKHEDLQGVIAPGSYNFIDNSSQVYDLNGHGTAVSGIIAANTNNGIGISGVAGNSKVKILPLQIAYSDGVIYQEDVLKAIDYAIDNNVDIMNMSFGGETSSTLEQEAIKKAVSHGIMIVASAGNEGDTRYMYPASYDGVISVGAIDKSNNLFSFSNKNDKVDIVADGSVISTGLNGSYSQWEGTSFSAPIVSGIVSLYKEIDSTLTPSKISNIIESTAIDLGKTGKDNLYGYGLINPKASVAYLVHPNPIQPNVEQVGDNDVTIKGKSINIGFQIIASVSGKTIGSSNIKDDGSFLISIPIQKAGTTISVIVKNDGVESVPLSIKVTDKTPPTMPNVGAITNMTTTVLGQAEANSTVKVKNGKTVIKSATVSSTGSFYLTVPPQSVNTNLSIIATDRAGNNSQSKMIKVSKETVFEEKQAVVLGNNVNILNGYLPQNKVVGTLKDREAVKVIDLKNGYYRVIGSNSRGWVHHSHLLVIPKNIIYYGNVSASTTSLRNGFKDHNKVIATLNNNEPLTIIETKEGYHRVISSYSRGWVKATDVKVTLNPLPYPIKSGFVKTNQAEMKNGYMPWNSVIGHLQKDDSVKIIDLKMGYYRVITNGGKRGWIHFSNIR</sequence>
<evidence type="ECO:0000256" key="12">
    <source>
        <dbReference type="SAM" id="SignalP"/>
    </source>
</evidence>
<dbReference type="InterPro" id="IPR013783">
    <property type="entry name" value="Ig-like_fold"/>
</dbReference>
<gene>
    <name evidence="14" type="ORF">E6W99_06030</name>
</gene>
<feature type="domain" description="SH3b" evidence="13">
    <location>
        <begin position="647"/>
        <end position="708"/>
    </location>
</feature>
<dbReference type="PROSITE" id="PS51892">
    <property type="entry name" value="SUBTILASE"/>
    <property type="match status" value="1"/>
</dbReference>
<keyword evidence="5 10" id="KW-0645">Protease</keyword>
<evidence type="ECO:0000256" key="2">
    <source>
        <dbReference type="ARBA" id="ARBA00004613"/>
    </source>
</evidence>
<organism evidence="14 15">
    <name type="scientific">Metabacillus sediminilitoris</name>
    <dbReference type="NCBI Taxonomy" id="2567941"/>
    <lineage>
        <taxon>Bacteria</taxon>
        <taxon>Bacillati</taxon>
        <taxon>Bacillota</taxon>
        <taxon>Bacilli</taxon>
        <taxon>Bacillales</taxon>
        <taxon>Bacillaceae</taxon>
        <taxon>Metabacillus</taxon>
    </lineage>
</organism>
<evidence type="ECO:0000256" key="10">
    <source>
        <dbReference type="PROSITE-ProRule" id="PRU01240"/>
    </source>
</evidence>
<evidence type="ECO:0000256" key="11">
    <source>
        <dbReference type="RuleBase" id="RU003355"/>
    </source>
</evidence>
<keyword evidence="4" id="KW-0964">Secreted</keyword>
<dbReference type="PANTHER" id="PTHR43806">
    <property type="entry name" value="PEPTIDASE S8"/>
    <property type="match status" value="1"/>
</dbReference>
<dbReference type="GO" id="GO:0004252">
    <property type="term" value="F:serine-type endopeptidase activity"/>
    <property type="evidence" value="ECO:0007669"/>
    <property type="project" value="UniProtKB-UniRule"/>
</dbReference>
<keyword evidence="7 10" id="KW-0378">Hydrolase</keyword>
<name>A0A4S4C1K1_9BACI</name>
<dbReference type="InterPro" id="IPR003646">
    <property type="entry name" value="SH3-like_bac-type"/>
</dbReference>
<dbReference type="PRINTS" id="PR00723">
    <property type="entry name" value="SUBTILISIN"/>
</dbReference>
<dbReference type="Proteomes" id="UP000310334">
    <property type="component" value="Unassembled WGS sequence"/>
</dbReference>
<dbReference type="CDD" id="cd07477">
    <property type="entry name" value="Peptidases_S8_Subtilisin_subset"/>
    <property type="match status" value="1"/>
</dbReference>
<comment type="cofactor">
    <cofactor evidence="1">
        <name>Ca(2+)</name>
        <dbReference type="ChEBI" id="CHEBI:29108"/>
    </cofactor>
</comment>
<feature type="active site" description="Charge relay system" evidence="10">
    <location>
        <position position="349"/>
    </location>
</feature>
<keyword evidence="15" id="KW-1185">Reference proteome</keyword>
<dbReference type="InterPro" id="IPR023827">
    <property type="entry name" value="Peptidase_S8_Asp-AS"/>
</dbReference>